<dbReference type="Proteomes" id="UP000661077">
    <property type="component" value="Unassembled WGS sequence"/>
</dbReference>
<dbReference type="InterPro" id="IPR025948">
    <property type="entry name" value="HTH-like_dom"/>
</dbReference>
<dbReference type="RefSeq" id="WP_203168569.1">
    <property type="nucleotide sequence ID" value="NZ_JAEVLS010000003.1"/>
</dbReference>
<dbReference type="Pfam" id="PF00665">
    <property type="entry name" value="rve"/>
    <property type="match status" value="1"/>
</dbReference>
<dbReference type="InterPro" id="IPR036397">
    <property type="entry name" value="RNaseH_sf"/>
</dbReference>
<dbReference type="InterPro" id="IPR048020">
    <property type="entry name" value="Transpos_IS3"/>
</dbReference>
<dbReference type="PANTHER" id="PTHR46889:SF4">
    <property type="entry name" value="TRANSPOSASE INSO FOR INSERTION SEQUENCE ELEMENT IS911B-RELATED"/>
    <property type="match status" value="1"/>
</dbReference>
<dbReference type="InterPro" id="IPR012337">
    <property type="entry name" value="RNaseH-like_sf"/>
</dbReference>
<accession>A0ABS1WZQ9</accession>
<dbReference type="SUPFAM" id="SSF53098">
    <property type="entry name" value="Ribonuclease H-like"/>
    <property type="match status" value="1"/>
</dbReference>
<dbReference type="InterPro" id="IPR050900">
    <property type="entry name" value="Transposase_IS3/IS150/IS904"/>
</dbReference>
<reference evidence="2 3" key="1">
    <citation type="journal article" date="2021" name="Int. J. Syst. Evol. Microbiol.">
        <title>Steroidobacter gossypii sp. nov., isolated from soil of cotton cropping field.</title>
        <authorList>
            <person name="Huang R."/>
            <person name="Yang S."/>
            <person name="Zhen C."/>
            <person name="Liu W."/>
        </authorList>
    </citation>
    <scope>NUCLEOTIDE SEQUENCE [LARGE SCALE GENOMIC DNA]</scope>
    <source>
        <strain evidence="2 3">S1-65</strain>
    </source>
</reference>
<evidence type="ECO:0000259" key="1">
    <source>
        <dbReference type="PROSITE" id="PS50994"/>
    </source>
</evidence>
<dbReference type="Gene3D" id="3.30.420.10">
    <property type="entry name" value="Ribonuclease H-like superfamily/Ribonuclease H"/>
    <property type="match status" value="1"/>
</dbReference>
<evidence type="ECO:0000313" key="3">
    <source>
        <dbReference type="Proteomes" id="UP000661077"/>
    </source>
</evidence>
<keyword evidence="3" id="KW-1185">Reference proteome</keyword>
<comment type="caution">
    <text evidence="2">The sequence shown here is derived from an EMBL/GenBank/DDBJ whole genome shotgun (WGS) entry which is preliminary data.</text>
</comment>
<sequence length="296" mass="34136">MTVRSSAGRVRKIYKFIKENSSEHSVEMMCQLLKVSRSGYYAWLAKPMSDRAHEDARLLRLIRASFKASHGIYGAPRIFLDLREAGEVCSKHRVARLMRVNNIKALHGYRTRRYVVSRPAELTPNLLKRAFTVSKPNTAWVTDITYVRTWEGWLYLAVVMDLFSRKVIGWSVRSAIVKELVLDAVLIAVRRRKPKKALIHSDQGSQYGSDAWRRFCQSHNLEPSMSRRGNCWDNAVAESFFSSLKKERIKKRIYKTRDLAKADISEYIDSFYNTTRRHAHIGGVSPDAFEAAAHLR</sequence>
<gene>
    <name evidence="2" type="ORF">JM946_17210</name>
</gene>
<dbReference type="Pfam" id="PF13276">
    <property type="entry name" value="HTH_21"/>
    <property type="match status" value="1"/>
</dbReference>
<evidence type="ECO:0000313" key="2">
    <source>
        <dbReference type="EMBL" id="MBM0106470.1"/>
    </source>
</evidence>
<dbReference type="Pfam" id="PF13333">
    <property type="entry name" value="rve_2"/>
    <property type="match status" value="1"/>
</dbReference>
<protein>
    <submittedName>
        <fullName evidence="2">IS3 family transposase</fullName>
    </submittedName>
</protein>
<dbReference type="PROSITE" id="PS50994">
    <property type="entry name" value="INTEGRASE"/>
    <property type="match status" value="1"/>
</dbReference>
<dbReference type="PANTHER" id="PTHR46889">
    <property type="entry name" value="TRANSPOSASE INSF FOR INSERTION SEQUENCE IS3B-RELATED"/>
    <property type="match status" value="1"/>
</dbReference>
<dbReference type="NCBIfam" id="NF033516">
    <property type="entry name" value="transpos_IS3"/>
    <property type="match status" value="1"/>
</dbReference>
<feature type="domain" description="Integrase catalytic" evidence="1">
    <location>
        <begin position="132"/>
        <end position="294"/>
    </location>
</feature>
<dbReference type="InterPro" id="IPR001584">
    <property type="entry name" value="Integrase_cat-core"/>
</dbReference>
<organism evidence="2 3">
    <name type="scientific">Steroidobacter gossypii</name>
    <dbReference type="NCBI Taxonomy" id="2805490"/>
    <lineage>
        <taxon>Bacteria</taxon>
        <taxon>Pseudomonadati</taxon>
        <taxon>Pseudomonadota</taxon>
        <taxon>Gammaproteobacteria</taxon>
        <taxon>Steroidobacterales</taxon>
        <taxon>Steroidobacteraceae</taxon>
        <taxon>Steroidobacter</taxon>
    </lineage>
</organism>
<proteinExistence type="predicted"/>
<dbReference type="EMBL" id="JAEVLS010000003">
    <property type="protein sequence ID" value="MBM0106470.1"/>
    <property type="molecule type" value="Genomic_DNA"/>
</dbReference>
<name>A0ABS1WZQ9_9GAMM</name>